<dbReference type="SUPFAM" id="SSF51735">
    <property type="entry name" value="NAD(P)-binding Rossmann-fold domains"/>
    <property type="match status" value="1"/>
</dbReference>
<organism evidence="4 5">
    <name type="scientific">Microcella alkaliphila</name>
    <dbReference type="NCBI Taxonomy" id="279828"/>
    <lineage>
        <taxon>Bacteria</taxon>
        <taxon>Bacillati</taxon>
        <taxon>Actinomycetota</taxon>
        <taxon>Actinomycetes</taxon>
        <taxon>Micrococcales</taxon>
        <taxon>Microbacteriaceae</taxon>
        <taxon>Microcella</taxon>
    </lineage>
</organism>
<dbReference type="EMBL" id="SGXT01000019">
    <property type="protein sequence ID" value="RZT57480.1"/>
    <property type="molecule type" value="Genomic_DNA"/>
</dbReference>
<dbReference type="RefSeq" id="WP_130284559.1">
    <property type="nucleotide sequence ID" value="NZ_SGXT01000019.1"/>
</dbReference>
<sequence length="301" mass="31495">MTRILITGAGGMLGRDLQTALADRAVTALADRAVTAATRTDVDITDADAAASAVAGHDVVVNCAAYTAVDAAEGDEEAAHLINATGAENLARASALHGARLIQVSTDYVFAGNATTPYAEDAPLAPVSAYGRTKADGERLARAAHPDGTIIVRTAWLYGEHGPNFAATMLKLAADRETLTVVDDQRGQPTWTADLAAQLVRLIDSPITSGVFHGTASGETTWFGFARAVFEEAGLDPDRVQPTDSASFVRPAPRPAYSVLAHSAWAENGLAPPRDWRAALHDAWRGGVFSSVASGSRPPLR</sequence>
<dbReference type="Proteomes" id="UP000292408">
    <property type="component" value="Unassembled WGS sequence"/>
</dbReference>
<evidence type="ECO:0000313" key="5">
    <source>
        <dbReference type="Proteomes" id="UP000292408"/>
    </source>
</evidence>
<dbReference type="InterPro" id="IPR005913">
    <property type="entry name" value="dTDP_dehydrorham_reduct"/>
</dbReference>
<comment type="caution">
    <text evidence="4">The sequence shown here is derived from an EMBL/GenBank/DDBJ whole genome shotgun (WGS) entry which is preliminary data.</text>
</comment>
<proteinExistence type="inferred from homology"/>
<dbReference type="Gene3D" id="3.90.25.10">
    <property type="entry name" value="UDP-galactose 4-epimerase, domain 1"/>
    <property type="match status" value="1"/>
</dbReference>
<keyword evidence="5" id="KW-1185">Reference proteome</keyword>
<dbReference type="GO" id="GO:0008831">
    <property type="term" value="F:dTDP-4-dehydrorhamnose reductase activity"/>
    <property type="evidence" value="ECO:0007669"/>
    <property type="project" value="UniProtKB-EC"/>
</dbReference>
<dbReference type="AlphaFoldDB" id="A0A4Q7TDG2"/>
<dbReference type="NCBIfam" id="TIGR01214">
    <property type="entry name" value="rmlD"/>
    <property type="match status" value="1"/>
</dbReference>
<reference evidence="4 5" key="1">
    <citation type="journal article" date="2015" name="Stand. Genomic Sci.">
        <title>Genomic Encyclopedia of Bacterial and Archaeal Type Strains, Phase III: the genomes of soil and plant-associated and newly described type strains.</title>
        <authorList>
            <person name="Whitman W.B."/>
            <person name="Woyke T."/>
            <person name="Klenk H.P."/>
            <person name="Zhou Y."/>
            <person name="Lilburn T.G."/>
            <person name="Beck B.J."/>
            <person name="De Vos P."/>
            <person name="Vandamme P."/>
            <person name="Eisen J.A."/>
            <person name="Garrity G."/>
            <person name="Hugenholtz P."/>
            <person name="Kyrpides N.C."/>
        </authorList>
    </citation>
    <scope>NUCLEOTIDE SEQUENCE [LARGE SCALE GENOMIC DNA]</scope>
    <source>
        <strain evidence="4 5">AC4r</strain>
    </source>
</reference>
<dbReference type="GO" id="GO:0019305">
    <property type="term" value="P:dTDP-rhamnose biosynthetic process"/>
    <property type="evidence" value="ECO:0007669"/>
    <property type="project" value="UniProtKB-UniPathway"/>
</dbReference>
<dbReference type="EC" id="1.1.1.133" evidence="2"/>
<keyword evidence="2" id="KW-0560">Oxidoreductase</keyword>
<dbReference type="OrthoDB" id="9803892at2"/>
<evidence type="ECO:0000256" key="1">
    <source>
        <dbReference type="ARBA" id="ARBA00010944"/>
    </source>
</evidence>
<dbReference type="PANTHER" id="PTHR10491:SF4">
    <property type="entry name" value="METHIONINE ADENOSYLTRANSFERASE 2 SUBUNIT BETA"/>
    <property type="match status" value="1"/>
</dbReference>
<feature type="domain" description="RmlD-like substrate binding" evidence="3">
    <location>
        <begin position="3"/>
        <end position="283"/>
    </location>
</feature>
<evidence type="ECO:0000256" key="2">
    <source>
        <dbReference type="RuleBase" id="RU364082"/>
    </source>
</evidence>
<dbReference type="PANTHER" id="PTHR10491">
    <property type="entry name" value="DTDP-4-DEHYDRORHAMNOSE REDUCTASE"/>
    <property type="match status" value="1"/>
</dbReference>
<comment type="pathway">
    <text evidence="2">Carbohydrate biosynthesis; dTDP-L-rhamnose biosynthesis.</text>
</comment>
<dbReference type="Pfam" id="PF04321">
    <property type="entry name" value="RmlD_sub_bind"/>
    <property type="match status" value="1"/>
</dbReference>
<dbReference type="UniPathway" id="UPA00124"/>
<dbReference type="InterPro" id="IPR029903">
    <property type="entry name" value="RmlD-like-bd"/>
</dbReference>
<gene>
    <name evidence="4" type="ORF">EV140_2598</name>
</gene>
<dbReference type="InterPro" id="IPR036291">
    <property type="entry name" value="NAD(P)-bd_dom_sf"/>
</dbReference>
<comment type="similarity">
    <text evidence="1 2">Belongs to the dTDP-4-dehydrorhamnose reductase family.</text>
</comment>
<name>A0A4Q7TDG2_9MICO</name>
<protein>
    <recommendedName>
        <fullName evidence="2">dTDP-4-dehydrorhamnose reductase</fullName>
        <ecNumber evidence="2">1.1.1.133</ecNumber>
    </recommendedName>
</protein>
<evidence type="ECO:0000259" key="3">
    <source>
        <dbReference type="Pfam" id="PF04321"/>
    </source>
</evidence>
<dbReference type="Gene3D" id="3.40.50.720">
    <property type="entry name" value="NAD(P)-binding Rossmann-like Domain"/>
    <property type="match status" value="1"/>
</dbReference>
<comment type="function">
    <text evidence="2">Catalyzes the reduction of dTDP-6-deoxy-L-lyxo-4-hexulose to yield dTDP-L-rhamnose.</text>
</comment>
<keyword evidence="2" id="KW-0521">NADP</keyword>
<accession>A0A4Q7TDG2</accession>
<dbReference type="CDD" id="cd05254">
    <property type="entry name" value="dTDP_HR_like_SDR_e"/>
    <property type="match status" value="1"/>
</dbReference>
<evidence type="ECO:0000313" key="4">
    <source>
        <dbReference type="EMBL" id="RZT57480.1"/>
    </source>
</evidence>
<dbReference type="GO" id="GO:0005829">
    <property type="term" value="C:cytosol"/>
    <property type="evidence" value="ECO:0007669"/>
    <property type="project" value="TreeGrafter"/>
</dbReference>